<accession>A0A067BTM5</accession>
<evidence type="ECO:0000313" key="2">
    <source>
        <dbReference type="Proteomes" id="UP000030745"/>
    </source>
</evidence>
<gene>
    <name evidence="1" type="ORF">SPRG_16974</name>
</gene>
<keyword evidence="2" id="KW-1185">Reference proteome</keyword>
<dbReference type="KEGG" id="spar:SPRG_16974"/>
<dbReference type="VEuPathDB" id="FungiDB:SPRG_16974"/>
<protein>
    <recommendedName>
        <fullName evidence="3">BZIP domain-containing protein</fullName>
    </recommendedName>
</protein>
<name>A0A067BTM5_SAPPC</name>
<dbReference type="RefSeq" id="XP_012211665.1">
    <property type="nucleotide sequence ID" value="XM_012356275.1"/>
</dbReference>
<dbReference type="Proteomes" id="UP000030745">
    <property type="component" value="Unassembled WGS sequence"/>
</dbReference>
<dbReference type="AlphaFoldDB" id="A0A067BTM5"/>
<proteinExistence type="predicted"/>
<sequence>MANEVAASSSSSADDAALLHKKAKKRMYDRRQQMKKRAELSRLQALVTDLEGQSEKLQYLRKGLLPWKDVAIALSRESMLAIDANVSLKQNICHYERLAAHLSKWVYDMTAISRAPPSLAIVCRQTSLPMRDASRHLGFDWITRQLFYNMPRFLDESKLPVSLEPYFSVDIAPVDDTYLLTSYHQRVEDVTLQEMRAYLLSSVLHMPGYDLTLDETDHDMVYRRYQVPYCSGQAHYYENTLMREFVEENRVTMVVQTVSEDEKYPNQDVRRDWLQWCYPNSSRVLSDRKGGRVVAERVSPTQTVMKLGTVATGMRDGNGFLPVETISTFRNELIGISDPILRDDVYRRCVREHVHRSHAADVAEFQAFLRQHRCRSLQ</sequence>
<dbReference type="EMBL" id="KK583608">
    <property type="protein sequence ID" value="KDO17626.1"/>
    <property type="molecule type" value="Genomic_DNA"/>
</dbReference>
<evidence type="ECO:0000313" key="1">
    <source>
        <dbReference type="EMBL" id="KDO17626.1"/>
    </source>
</evidence>
<evidence type="ECO:0008006" key="3">
    <source>
        <dbReference type="Google" id="ProtNLM"/>
    </source>
</evidence>
<reference evidence="1 2" key="1">
    <citation type="journal article" date="2013" name="PLoS Genet.">
        <title>Distinctive expansion of potential virulence genes in the genome of the oomycete fish pathogen Saprolegnia parasitica.</title>
        <authorList>
            <person name="Jiang R.H."/>
            <person name="de Bruijn I."/>
            <person name="Haas B.J."/>
            <person name="Belmonte R."/>
            <person name="Lobach L."/>
            <person name="Christie J."/>
            <person name="van den Ackerveken G."/>
            <person name="Bottin A."/>
            <person name="Bulone V."/>
            <person name="Diaz-Moreno S.M."/>
            <person name="Dumas B."/>
            <person name="Fan L."/>
            <person name="Gaulin E."/>
            <person name="Govers F."/>
            <person name="Grenville-Briggs L.J."/>
            <person name="Horner N.R."/>
            <person name="Levin J.Z."/>
            <person name="Mammella M."/>
            <person name="Meijer H.J."/>
            <person name="Morris P."/>
            <person name="Nusbaum C."/>
            <person name="Oome S."/>
            <person name="Phillips A.J."/>
            <person name="van Rooyen D."/>
            <person name="Rzeszutek E."/>
            <person name="Saraiva M."/>
            <person name="Secombes C.J."/>
            <person name="Seidl M.F."/>
            <person name="Snel B."/>
            <person name="Stassen J.H."/>
            <person name="Sykes S."/>
            <person name="Tripathy S."/>
            <person name="van den Berg H."/>
            <person name="Vega-Arreguin J.C."/>
            <person name="Wawra S."/>
            <person name="Young S.K."/>
            <person name="Zeng Q."/>
            <person name="Dieguez-Uribeondo J."/>
            <person name="Russ C."/>
            <person name="Tyler B.M."/>
            <person name="van West P."/>
        </authorList>
    </citation>
    <scope>NUCLEOTIDE SEQUENCE [LARGE SCALE GENOMIC DNA]</scope>
    <source>
        <strain evidence="1 2">CBS 223.65</strain>
    </source>
</reference>
<dbReference type="OrthoDB" id="66264at2759"/>
<organism evidence="1 2">
    <name type="scientific">Saprolegnia parasitica (strain CBS 223.65)</name>
    <dbReference type="NCBI Taxonomy" id="695850"/>
    <lineage>
        <taxon>Eukaryota</taxon>
        <taxon>Sar</taxon>
        <taxon>Stramenopiles</taxon>
        <taxon>Oomycota</taxon>
        <taxon>Saprolegniomycetes</taxon>
        <taxon>Saprolegniales</taxon>
        <taxon>Saprolegniaceae</taxon>
        <taxon>Saprolegnia</taxon>
    </lineage>
</organism>
<dbReference type="GeneID" id="24138547"/>